<dbReference type="GO" id="GO:0032153">
    <property type="term" value="C:cell division site"/>
    <property type="evidence" value="ECO:0007669"/>
    <property type="project" value="TreeGrafter"/>
</dbReference>
<dbReference type="EMBL" id="LM995447">
    <property type="protein sequence ID" value="CDZ24388.1"/>
    <property type="molecule type" value="Genomic_DNA"/>
</dbReference>
<evidence type="ECO:0000256" key="6">
    <source>
        <dbReference type="SAM" id="Phobius"/>
    </source>
</evidence>
<proteinExistence type="predicted"/>
<dbReference type="InterPro" id="IPR001182">
    <property type="entry name" value="FtsW/RodA"/>
</dbReference>
<keyword evidence="8" id="KW-1185">Reference proteome</keyword>
<name>A0A078KPQ0_9FIRM</name>
<keyword evidence="4 6" id="KW-1133">Transmembrane helix</keyword>
<feature type="transmembrane region" description="Helical" evidence="6">
    <location>
        <begin position="51"/>
        <end position="71"/>
    </location>
</feature>
<protein>
    <submittedName>
        <fullName evidence="7">Cell cycle protein</fullName>
    </submittedName>
</protein>
<reference evidence="8" key="1">
    <citation type="submission" date="2014-07" db="EMBL/GenBank/DDBJ databases">
        <authorList>
            <person name="Wibberg D."/>
        </authorList>
    </citation>
    <scope>NUCLEOTIDE SEQUENCE [LARGE SCALE GENOMIC DNA]</scope>
    <source>
        <strain evidence="8">DG5</strain>
    </source>
</reference>
<evidence type="ECO:0000256" key="3">
    <source>
        <dbReference type="ARBA" id="ARBA00022960"/>
    </source>
</evidence>
<feature type="transmembrane region" description="Helical" evidence="6">
    <location>
        <begin position="108"/>
        <end position="129"/>
    </location>
</feature>
<evidence type="ECO:0000313" key="8">
    <source>
        <dbReference type="Proteomes" id="UP000032431"/>
    </source>
</evidence>
<feature type="transmembrane region" description="Helical" evidence="6">
    <location>
        <begin position="317"/>
        <end position="341"/>
    </location>
</feature>
<evidence type="ECO:0000256" key="4">
    <source>
        <dbReference type="ARBA" id="ARBA00022989"/>
    </source>
</evidence>
<dbReference type="PANTHER" id="PTHR30474:SF1">
    <property type="entry name" value="PEPTIDOGLYCAN GLYCOSYLTRANSFERASE MRDB"/>
    <property type="match status" value="1"/>
</dbReference>
<keyword evidence="3" id="KW-0133">Cell shape</keyword>
<feature type="transmembrane region" description="Helical" evidence="6">
    <location>
        <begin position="189"/>
        <end position="207"/>
    </location>
</feature>
<dbReference type="GO" id="GO:0008360">
    <property type="term" value="P:regulation of cell shape"/>
    <property type="evidence" value="ECO:0007669"/>
    <property type="project" value="UniProtKB-KW"/>
</dbReference>
<evidence type="ECO:0000313" key="7">
    <source>
        <dbReference type="EMBL" id="CDZ24388.1"/>
    </source>
</evidence>
<dbReference type="GO" id="GO:0015648">
    <property type="term" value="F:lipid-linked peptidoglycan transporter activity"/>
    <property type="evidence" value="ECO:0007669"/>
    <property type="project" value="TreeGrafter"/>
</dbReference>
<dbReference type="STRING" id="29343.CCDG5_1274"/>
<dbReference type="HOGENOM" id="CLU_029243_2_1_9"/>
<evidence type="ECO:0000256" key="2">
    <source>
        <dbReference type="ARBA" id="ARBA00022692"/>
    </source>
</evidence>
<organism evidence="7 8">
    <name type="scientific">[Clostridium] cellulosi</name>
    <dbReference type="NCBI Taxonomy" id="29343"/>
    <lineage>
        <taxon>Bacteria</taxon>
        <taxon>Bacillati</taxon>
        <taxon>Bacillota</taxon>
        <taxon>Clostridia</taxon>
        <taxon>Eubacteriales</taxon>
        <taxon>Oscillospiraceae</taxon>
        <taxon>Oscillospiraceae incertae sedis</taxon>
    </lineage>
</organism>
<accession>A0A078KPQ0</accession>
<dbReference type="Proteomes" id="UP000032431">
    <property type="component" value="Chromosome I"/>
</dbReference>
<gene>
    <name evidence="7" type="ORF">CCDG5_1274</name>
</gene>
<feature type="transmembrane region" description="Helical" evidence="6">
    <location>
        <begin position="77"/>
        <end position="96"/>
    </location>
</feature>
<dbReference type="GO" id="GO:0005886">
    <property type="term" value="C:plasma membrane"/>
    <property type="evidence" value="ECO:0007669"/>
    <property type="project" value="TreeGrafter"/>
</dbReference>
<feature type="transmembrane region" description="Helical" evidence="6">
    <location>
        <begin position="149"/>
        <end position="182"/>
    </location>
</feature>
<dbReference type="GO" id="GO:0051301">
    <property type="term" value="P:cell division"/>
    <property type="evidence" value="ECO:0007669"/>
    <property type="project" value="InterPro"/>
</dbReference>
<keyword evidence="2 6" id="KW-0812">Transmembrane</keyword>
<comment type="subcellular location">
    <subcellularLocation>
        <location evidence="1">Membrane</location>
        <topology evidence="1">Multi-pass membrane protein</topology>
    </subcellularLocation>
</comment>
<dbReference type="PANTHER" id="PTHR30474">
    <property type="entry name" value="CELL CYCLE PROTEIN"/>
    <property type="match status" value="1"/>
</dbReference>
<feature type="transmembrane region" description="Helical" evidence="6">
    <location>
        <begin position="20"/>
        <end position="39"/>
    </location>
</feature>
<dbReference type="OrthoDB" id="9812661at2"/>
<dbReference type="Pfam" id="PF01098">
    <property type="entry name" value="FTSW_RODA_SPOVE"/>
    <property type="match status" value="1"/>
</dbReference>
<dbReference type="PATRIC" id="fig|29343.3.peg.1342"/>
<sequence length="386" mass="42633">MNKVFGAIARYFKQTDRTLFLFSIVAALYGLVLVYSATLYYNKGGLLNRTIIVQTVAIVIGLALMILISKIDYHTLGNYWKIIAVLSILLLLYTFFRGKGRAGSEDRSWINVFGITIQPAEIVKVLFILTFSKHYDLVKDDIASPKNVLLLGIHAAVPIVLILLTKDMGMMLVYVCIFLFMIFSTPIKLRYFAGGAIALLIATPFIWNKVFGNTQRNRILALFDPTNPKYAKQIFQQNQGISALASGEIWGYGLFKGPKTQSLYSSTLPERQNDMIFTVAGEELGFIGCVAIILVLSIILIRIIVDAALSKDEMGTMICVGAFAAFAIQIMINIGMCLRVLPVVGLALPFFSSGGTTTVSSFMTVGIVLSVFIHRKNLLFADSNDE</sequence>
<evidence type="ECO:0000256" key="1">
    <source>
        <dbReference type="ARBA" id="ARBA00004141"/>
    </source>
</evidence>
<dbReference type="AlphaFoldDB" id="A0A078KPQ0"/>
<feature type="transmembrane region" description="Helical" evidence="6">
    <location>
        <begin position="347"/>
        <end position="373"/>
    </location>
</feature>
<keyword evidence="5 6" id="KW-0472">Membrane</keyword>
<dbReference type="KEGG" id="ccel:CCDG5_1274"/>
<evidence type="ECO:0000256" key="5">
    <source>
        <dbReference type="ARBA" id="ARBA00023136"/>
    </source>
</evidence>
<feature type="transmembrane region" description="Helical" evidence="6">
    <location>
        <begin position="284"/>
        <end position="305"/>
    </location>
</feature>